<dbReference type="SUPFAM" id="SSF52047">
    <property type="entry name" value="RNI-like"/>
    <property type="match status" value="1"/>
</dbReference>
<accession>A0A4P9Y8R5</accession>
<sequence>MTKSLSKSHPFHRVIHFVAPHLPRYDLLVLLKVDQETRKILLPWVYTHLNFQGLRVSPYTALHRFVSLADKNHSGSSLVRYLVLTGLEECLCEQVPVVWLSRLLERCPNVQGITSIGCTLLNDKVLLHNLSSSPESSLAWTRLRYFHHDGSSLSLTALNEALRNMPFLEELTLNGIRAEPLLVLLRQNCHQLRKLILTDASLSGKHTSPLPISRRPTVMSALAHLDLSRNGQLTSQSALLAHEMVGSLTFLSLRECSAMRNQDLIALTPHLTSLRILDVSGCPSLSLPAFHTLALHTKLTRLTASVRLLCGPREAMSPRPSGLTLLNSTIPYIISLELHGLLPEADGSYWRGCMTACSRLRKVILYREASQHDFLLGSYSTPAPISSSPPSYASLVQEEWGQDPWAGHVSKTTTDRPFTHPENAPNSWDGLFPWINASKDAIQVVFHTASSSSSFSMSSW</sequence>
<dbReference type="OrthoDB" id="421226at2759"/>
<gene>
    <name evidence="1" type="ORF">BJ684DRAFT_18180</name>
</gene>
<proteinExistence type="predicted"/>
<evidence type="ECO:0000313" key="2">
    <source>
        <dbReference type="Proteomes" id="UP000267251"/>
    </source>
</evidence>
<dbReference type="AlphaFoldDB" id="A0A4P9Y8R5"/>
<dbReference type="GO" id="GO:0031146">
    <property type="term" value="P:SCF-dependent proteasomal ubiquitin-dependent protein catabolic process"/>
    <property type="evidence" value="ECO:0007669"/>
    <property type="project" value="TreeGrafter"/>
</dbReference>
<evidence type="ECO:0000313" key="1">
    <source>
        <dbReference type="EMBL" id="RKP15513.1"/>
    </source>
</evidence>
<organism evidence="1 2">
    <name type="scientific">Piptocephalis cylindrospora</name>
    <dbReference type="NCBI Taxonomy" id="1907219"/>
    <lineage>
        <taxon>Eukaryota</taxon>
        <taxon>Fungi</taxon>
        <taxon>Fungi incertae sedis</taxon>
        <taxon>Zoopagomycota</taxon>
        <taxon>Zoopagomycotina</taxon>
        <taxon>Zoopagomycetes</taxon>
        <taxon>Zoopagales</taxon>
        <taxon>Piptocephalidaceae</taxon>
        <taxon>Piptocephalis</taxon>
    </lineage>
</organism>
<evidence type="ECO:0008006" key="3">
    <source>
        <dbReference type="Google" id="ProtNLM"/>
    </source>
</evidence>
<protein>
    <recommendedName>
        <fullName evidence="3">F-box domain-containing protein</fullName>
    </recommendedName>
</protein>
<dbReference type="GO" id="GO:0019005">
    <property type="term" value="C:SCF ubiquitin ligase complex"/>
    <property type="evidence" value="ECO:0007669"/>
    <property type="project" value="TreeGrafter"/>
</dbReference>
<keyword evidence="2" id="KW-1185">Reference proteome</keyword>
<dbReference type="PANTHER" id="PTHR13318">
    <property type="entry name" value="PARTNER OF PAIRED, ISOFORM B-RELATED"/>
    <property type="match status" value="1"/>
</dbReference>
<dbReference type="EMBL" id="KZ987728">
    <property type="protein sequence ID" value="RKP15513.1"/>
    <property type="molecule type" value="Genomic_DNA"/>
</dbReference>
<dbReference type="Proteomes" id="UP000267251">
    <property type="component" value="Unassembled WGS sequence"/>
</dbReference>
<name>A0A4P9Y8R5_9FUNG</name>
<dbReference type="Gene3D" id="3.80.10.10">
    <property type="entry name" value="Ribonuclease Inhibitor"/>
    <property type="match status" value="1"/>
</dbReference>
<reference evidence="2" key="1">
    <citation type="journal article" date="2018" name="Nat. Microbiol.">
        <title>Leveraging single-cell genomics to expand the fungal tree of life.</title>
        <authorList>
            <person name="Ahrendt S.R."/>
            <person name="Quandt C.A."/>
            <person name="Ciobanu D."/>
            <person name="Clum A."/>
            <person name="Salamov A."/>
            <person name="Andreopoulos B."/>
            <person name="Cheng J.F."/>
            <person name="Woyke T."/>
            <person name="Pelin A."/>
            <person name="Henrissat B."/>
            <person name="Reynolds N.K."/>
            <person name="Benny G.L."/>
            <person name="Smith M.E."/>
            <person name="James T.Y."/>
            <person name="Grigoriev I.V."/>
        </authorList>
    </citation>
    <scope>NUCLEOTIDE SEQUENCE [LARGE SCALE GENOMIC DNA]</scope>
</reference>
<dbReference type="InterPro" id="IPR032675">
    <property type="entry name" value="LRR_dom_sf"/>
</dbReference>